<dbReference type="EMBL" id="JBCGBO010000006">
    <property type="protein sequence ID" value="KAK9194303.1"/>
    <property type="molecule type" value="Genomic_DNA"/>
</dbReference>
<evidence type="ECO:0000256" key="1">
    <source>
        <dbReference type="SAM" id="SignalP"/>
    </source>
</evidence>
<feature type="chain" id="PRO_5043026694" evidence="1">
    <location>
        <begin position="22"/>
        <end position="103"/>
    </location>
</feature>
<organism evidence="2 3">
    <name type="scientific">Citrus x changshan-huyou</name>
    <dbReference type="NCBI Taxonomy" id="2935761"/>
    <lineage>
        <taxon>Eukaryota</taxon>
        <taxon>Viridiplantae</taxon>
        <taxon>Streptophyta</taxon>
        <taxon>Embryophyta</taxon>
        <taxon>Tracheophyta</taxon>
        <taxon>Spermatophyta</taxon>
        <taxon>Magnoliopsida</taxon>
        <taxon>eudicotyledons</taxon>
        <taxon>Gunneridae</taxon>
        <taxon>Pentapetalae</taxon>
        <taxon>rosids</taxon>
        <taxon>malvids</taxon>
        <taxon>Sapindales</taxon>
        <taxon>Rutaceae</taxon>
        <taxon>Aurantioideae</taxon>
        <taxon>Citrus</taxon>
    </lineage>
</organism>
<evidence type="ECO:0000313" key="3">
    <source>
        <dbReference type="Proteomes" id="UP001428341"/>
    </source>
</evidence>
<sequence>MASSKVLLLGLLAIVATAASSLPTRIRTALSFVQLTLKHTIFSTDDPFTCYVQVQLPLEEIVCALLSKVAGTLHAVPSVLAGVVDSALGLVANIDIGLWSCLA</sequence>
<accession>A0AAP0M2A6</accession>
<keyword evidence="1" id="KW-0732">Signal</keyword>
<gene>
    <name evidence="2" type="ORF">WN944_005007</name>
</gene>
<feature type="signal peptide" evidence="1">
    <location>
        <begin position="1"/>
        <end position="21"/>
    </location>
</feature>
<name>A0AAP0M2A6_9ROSI</name>
<evidence type="ECO:0000313" key="2">
    <source>
        <dbReference type="EMBL" id="KAK9194303.1"/>
    </source>
</evidence>
<dbReference type="Proteomes" id="UP001428341">
    <property type="component" value="Unassembled WGS sequence"/>
</dbReference>
<keyword evidence="3" id="KW-1185">Reference proteome</keyword>
<protein>
    <submittedName>
        <fullName evidence="2">Uncharacterized protein</fullName>
    </submittedName>
</protein>
<reference evidence="2 3" key="1">
    <citation type="submission" date="2024-05" db="EMBL/GenBank/DDBJ databases">
        <title>Haplotype-resolved chromosome-level genome assembly of Huyou (Citrus changshanensis).</title>
        <authorList>
            <person name="Miao C."/>
            <person name="Chen W."/>
            <person name="Wu Y."/>
            <person name="Wang L."/>
            <person name="Zhao S."/>
            <person name="Grierson D."/>
            <person name="Xu C."/>
            <person name="Chen K."/>
        </authorList>
    </citation>
    <scope>NUCLEOTIDE SEQUENCE [LARGE SCALE GENOMIC DNA]</scope>
    <source>
        <strain evidence="2">01-14</strain>
        <tissue evidence="2">Leaf</tissue>
    </source>
</reference>
<proteinExistence type="predicted"/>
<dbReference type="AlphaFoldDB" id="A0AAP0M2A6"/>
<comment type="caution">
    <text evidence="2">The sequence shown here is derived from an EMBL/GenBank/DDBJ whole genome shotgun (WGS) entry which is preliminary data.</text>
</comment>